<dbReference type="SUPFAM" id="SSF49464">
    <property type="entry name" value="Carboxypeptidase regulatory domain-like"/>
    <property type="match status" value="3"/>
</dbReference>
<dbReference type="InterPro" id="IPR002477">
    <property type="entry name" value="Peptidoglycan-bd-like"/>
</dbReference>
<dbReference type="CDD" id="cd00063">
    <property type="entry name" value="FN3"/>
    <property type="match status" value="1"/>
</dbReference>
<dbReference type="Gene3D" id="2.60.40.1120">
    <property type="entry name" value="Carboxypeptidase-like, regulatory domain"/>
    <property type="match status" value="2"/>
</dbReference>
<reference evidence="3 4" key="1">
    <citation type="journal article" date="2016" name="Nat. Commun.">
        <title>Thousands of microbial genomes shed light on interconnected biogeochemical processes in an aquifer system.</title>
        <authorList>
            <person name="Anantharaman K."/>
            <person name="Brown C.T."/>
            <person name="Hug L.A."/>
            <person name="Sharon I."/>
            <person name="Castelle C.J."/>
            <person name="Probst A.J."/>
            <person name="Thomas B.C."/>
            <person name="Singh A."/>
            <person name="Wilkins M.J."/>
            <person name="Karaoz U."/>
            <person name="Brodie E.L."/>
            <person name="Williams K.H."/>
            <person name="Hubbard S.S."/>
            <person name="Banfield J.F."/>
        </authorList>
    </citation>
    <scope>NUCLEOTIDE SEQUENCE [LARGE SCALE GENOMIC DNA]</scope>
</reference>
<dbReference type="STRING" id="1798664.A3C93_05975"/>
<dbReference type="InterPro" id="IPR036366">
    <property type="entry name" value="PGBDSf"/>
</dbReference>
<evidence type="ECO:0000313" key="3">
    <source>
        <dbReference type="EMBL" id="OGZ11959.1"/>
    </source>
</evidence>
<gene>
    <name evidence="3" type="ORF">A3C93_05975</name>
</gene>
<accession>A0A1G2DEB0</accession>
<dbReference type="Pfam" id="PF01471">
    <property type="entry name" value="PG_binding_1"/>
    <property type="match status" value="1"/>
</dbReference>
<dbReference type="PROSITE" id="PS50853">
    <property type="entry name" value="FN3"/>
    <property type="match status" value="1"/>
</dbReference>
<dbReference type="EMBL" id="MHLO01000027">
    <property type="protein sequence ID" value="OGZ11959.1"/>
    <property type="molecule type" value="Genomic_DNA"/>
</dbReference>
<dbReference type="Gene3D" id="2.60.40.10">
    <property type="entry name" value="Immunoglobulins"/>
    <property type="match status" value="1"/>
</dbReference>
<dbReference type="InterPro" id="IPR008969">
    <property type="entry name" value="CarboxyPept-like_regulatory"/>
</dbReference>
<protein>
    <recommendedName>
        <fullName evidence="2">Fibronectin type-III domain-containing protein</fullName>
    </recommendedName>
</protein>
<dbReference type="InterPro" id="IPR036116">
    <property type="entry name" value="FN3_sf"/>
</dbReference>
<dbReference type="InterPro" id="IPR003961">
    <property type="entry name" value="FN3_dom"/>
</dbReference>
<dbReference type="SMART" id="SM00060">
    <property type="entry name" value="FN3"/>
    <property type="match status" value="1"/>
</dbReference>
<dbReference type="InterPro" id="IPR036365">
    <property type="entry name" value="PGBD-like_sf"/>
</dbReference>
<feature type="region of interest" description="Disordered" evidence="1">
    <location>
        <begin position="1305"/>
        <end position="1342"/>
    </location>
</feature>
<dbReference type="SUPFAM" id="SSF49265">
    <property type="entry name" value="Fibronectin type III"/>
    <property type="match status" value="1"/>
</dbReference>
<dbReference type="Gene3D" id="1.10.101.10">
    <property type="entry name" value="PGBD-like superfamily/PGBD"/>
    <property type="match status" value="1"/>
</dbReference>
<dbReference type="Proteomes" id="UP000178636">
    <property type="component" value="Unassembled WGS sequence"/>
</dbReference>
<feature type="domain" description="Fibronectin type-III" evidence="2">
    <location>
        <begin position="1230"/>
        <end position="1320"/>
    </location>
</feature>
<sequence length="1501" mass="152045">MPLLFALSPFYASANIGPNLTVLPVASTTDNLIGATNTQWNITATTTANIMAGGVLQFFLPSVNQAQPFDAQTVTLISETSNIALYAHPSNLNQAHGVGFGGEGGTIIYGFATTTIPQGTVFTIRLGGIRNAAGQLSSMSGLVWTVKAGTTTDVGQPFGGLVSPPAFNQTSTESLLRLGGGLVSDVNSAITPSTTATGTAASYTFSIKTATSVPIGGKIVINFPTEFSLQNATTTVLAQNINGAGALVANGAIATTTGNGMNRVILTTSGAVVEAGDVITVTVGGLTNPTTAGVYRPFFINTTKANNGLIDGSYFGFEPSDYGSGAPPPNDTVHIGGKNTLIIQVRKQSGGSTVALSGGELTQVKVGAGCPDKQFFIGERWLDANSSATYNKVLDCNYIVGVAPFSAGDTSFFNTFLPPGFKSVNTVTTGGVGQTATTTLVFGVPSATATLALTGGVAGQNAFINAFSNDFMSFSPVFTTTAYTTPGFDGSGNGYAQMKITKNQDWNFTVFGGAFDGGGGNFSDTNGNVYWPPVIPTQNIATTSANPTQNIGAFAYVLANKNLVVTLTKSGSANTINDACVGVKRSGGGLFMGAQDVICQPNYDNDANSSLESYRFKVPAGTIIIEVSRFGFGAPEEFSVGVSAATTTKSIAFASPTSFIRVTAVTSDGVALNGAPVFAYGSSGFGNAMTGTTGTTTIYVPPGTYTVEGFAPAFGPLTAQSAVVTSDANPSITFTVNVGSLKTISGTVTQGGSGIAGVKIGAHGTGATTGGNGAETDASGNYTLYVPAGTYEVGGWSEDVGGLPPQAVDVSGASATNVNWSVNAQGTLRLEIQNASTIDQLFGGAFDSTTGRGNGTNSWAASSTSKVANVALPAGTYDVHVGSPSLGEFGSQTGVVITAGQTTIVMINAQASATLVTLSGTTTLSGVAQSGINVWASRIGAPGFFSAQTDANGEYFLKVPTGFSYRVGVRSLTYLPTQGDVDVNVSGNTTQLFTLTSAGGTITGRVLTSGASGIANAWVSAMKTSATTTQTGAPTDADGNYTLNVDTGSTWSLVAEGPCYPRSAAISASEGDTNKNITLTLQSGCTAPVPQVNGITASAGGQVSKNDLVLDIPANALGSSQNTVSVSISDADTAVPSANATPIDGSVQTISATDSTGAAITSLNSNITLTLTYDPALLPVGFTESNMQLGYFDTNTGQWEPVAATIDTTLNTFTASISHFTDYGPILPGVPDAPTNLVASAASGGIDLSWTASPTATTYTIYRSLTNTNFTTAIATGVTGTTYTNTGLTGSTLYYYKVAGVNGNGEGPSSSSANATTQLSGGGQSYSSGGVTTTTTTTTTTTATTTATTTTAVATTTPATTAVAATPATPAVLAIPATWEARQALIVQILAQIEVLRAELVKLGGASPNANALLNANVNASFKRDLSVGVTGDDVQALQVWLNVHGYTLASSGPGSSGNETTRFGALTRAALAKFQTVNGIKPSLGYFGPKTRAFLGTIPE</sequence>
<feature type="compositionally biased region" description="Low complexity" evidence="1">
    <location>
        <begin position="1325"/>
        <end position="1342"/>
    </location>
</feature>
<dbReference type="SUPFAM" id="SSF47090">
    <property type="entry name" value="PGBD-like"/>
    <property type="match status" value="1"/>
</dbReference>
<feature type="compositionally biased region" description="Polar residues" evidence="1">
    <location>
        <begin position="1307"/>
        <end position="1319"/>
    </location>
</feature>
<dbReference type="InterPro" id="IPR013783">
    <property type="entry name" value="Ig-like_fold"/>
</dbReference>
<organism evidence="3 4">
    <name type="scientific">Candidatus Lloydbacteria bacterium RIFCSPHIGHO2_02_FULL_54_17</name>
    <dbReference type="NCBI Taxonomy" id="1798664"/>
    <lineage>
        <taxon>Bacteria</taxon>
        <taxon>Candidatus Lloydiibacteriota</taxon>
    </lineage>
</organism>
<name>A0A1G2DEB0_9BACT</name>
<evidence type="ECO:0000259" key="2">
    <source>
        <dbReference type="PROSITE" id="PS50853"/>
    </source>
</evidence>
<proteinExistence type="predicted"/>
<evidence type="ECO:0000313" key="4">
    <source>
        <dbReference type="Proteomes" id="UP000178636"/>
    </source>
</evidence>
<evidence type="ECO:0000256" key="1">
    <source>
        <dbReference type="SAM" id="MobiDB-lite"/>
    </source>
</evidence>
<comment type="caution">
    <text evidence="3">The sequence shown here is derived from an EMBL/GenBank/DDBJ whole genome shotgun (WGS) entry which is preliminary data.</text>
</comment>
<dbReference type="Pfam" id="PF00041">
    <property type="entry name" value="fn3"/>
    <property type="match status" value="1"/>
</dbReference>